<evidence type="ECO:0000256" key="4">
    <source>
        <dbReference type="ARBA" id="ARBA00022833"/>
    </source>
</evidence>
<dbReference type="InterPro" id="IPR013149">
    <property type="entry name" value="ADH-like_C"/>
</dbReference>
<sequence>MRITAAVVPGEGQPLEMRELELDDPRPGEVRVRLRASGICHTDAIVRDQWYDVPLPAVLGHEGAGVVEAVGDGVTTVAVGDHVVMSFASCGTCRLCLTGHPAYCATFYELNFGGRRTDGSTAFTGGDGEAVSSHFFGQSSFATHANVYERCLVTVPASAPLELLAPLGCGIQTGAGAVLNRLDPPAGSSVVVFGAGAVGLAAVLAAVVADATTIVAVDVVGSRLALARELGATHTVDPREEDAVERIREITGGGADFALDTTGVPTVFRQLSDCLGVLGQGAMVGATTPGTEGTVDIGTTLLSGQTLHMVIEGDSVPQSFIPRLIDLYEQGRFPFDRLVRTYDFDAINDGFADSESGEVLKPVVVFAD</sequence>
<keyword evidence="9" id="KW-1185">Reference proteome</keyword>
<evidence type="ECO:0000259" key="7">
    <source>
        <dbReference type="SMART" id="SM00829"/>
    </source>
</evidence>
<dbReference type="CDD" id="cd08278">
    <property type="entry name" value="benzyl_alcohol_DH"/>
    <property type="match status" value="1"/>
</dbReference>
<evidence type="ECO:0000256" key="1">
    <source>
        <dbReference type="ARBA" id="ARBA00001947"/>
    </source>
</evidence>
<protein>
    <submittedName>
        <fullName evidence="8">NAD(P)-dependent alcohol dehydrogenase</fullName>
    </submittedName>
</protein>
<dbReference type="PROSITE" id="PS00059">
    <property type="entry name" value="ADH_ZINC"/>
    <property type="match status" value="1"/>
</dbReference>
<dbReference type="Pfam" id="PF00107">
    <property type="entry name" value="ADH_zinc_N"/>
    <property type="match status" value="1"/>
</dbReference>
<evidence type="ECO:0000313" key="8">
    <source>
        <dbReference type="EMBL" id="GAA1914538.1"/>
    </source>
</evidence>
<dbReference type="EMBL" id="BAAAMY010000004">
    <property type="protein sequence ID" value="GAA1914538.1"/>
    <property type="molecule type" value="Genomic_DNA"/>
</dbReference>
<comment type="caution">
    <text evidence="8">The sequence shown here is derived from an EMBL/GenBank/DDBJ whole genome shotgun (WGS) entry which is preliminary data.</text>
</comment>
<dbReference type="InterPro" id="IPR002328">
    <property type="entry name" value="ADH_Zn_CS"/>
</dbReference>
<evidence type="ECO:0000256" key="3">
    <source>
        <dbReference type="ARBA" id="ARBA00022723"/>
    </source>
</evidence>
<dbReference type="RefSeq" id="WP_344005723.1">
    <property type="nucleotide sequence ID" value="NZ_BAAAMY010000004.1"/>
</dbReference>
<reference evidence="9" key="1">
    <citation type="journal article" date="2019" name="Int. J. Syst. Evol. Microbiol.">
        <title>The Global Catalogue of Microorganisms (GCM) 10K type strain sequencing project: providing services to taxonomists for standard genome sequencing and annotation.</title>
        <authorList>
            <consortium name="The Broad Institute Genomics Platform"/>
            <consortium name="The Broad Institute Genome Sequencing Center for Infectious Disease"/>
            <person name="Wu L."/>
            <person name="Ma J."/>
        </authorList>
    </citation>
    <scope>NUCLEOTIDE SEQUENCE [LARGE SCALE GENOMIC DNA]</scope>
    <source>
        <strain evidence="9">JCM 14046</strain>
    </source>
</reference>
<dbReference type="PANTHER" id="PTHR43350:SF21">
    <property type="entry name" value="S-NITROSOMYCOTHIOL REDUCTASE MSCR"/>
    <property type="match status" value="1"/>
</dbReference>
<dbReference type="InterPro" id="IPR020843">
    <property type="entry name" value="ER"/>
</dbReference>
<dbReference type="PANTHER" id="PTHR43350">
    <property type="entry name" value="NAD-DEPENDENT ALCOHOL DEHYDROGENASE"/>
    <property type="match status" value="1"/>
</dbReference>
<dbReference type="InterPro" id="IPR011032">
    <property type="entry name" value="GroES-like_sf"/>
</dbReference>
<keyword evidence="5" id="KW-0560">Oxidoreductase</keyword>
<dbReference type="Pfam" id="PF08240">
    <property type="entry name" value="ADH_N"/>
    <property type="match status" value="1"/>
</dbReference>
<dbReference type="Gene3D" id="3.40.50.720">
    <property type="entry name" value="NAD(P)-binding Rossmann-like Domain"/>
    <property type="match status" value="1"/>
</dbReference>
<keyword evidence="3 6" id="KW-0479">Metal-binding</keyword>
<evidence type="ECO:0000256" key="6">
    <source>
        <dbReference type="RuleBase" id="RU361277"/>
    </source>
</evidence>
<keyword evidence="4 6" id="KW-0862">Zinc</keyword>
<organism evidence="8 9">
    <name type="scientific">Nocardioides lentus</name>
    <dbReference type="NCBI Taxonomy" id="338077"/>
    <lineage>
        <taxon>Bacteria</taxon>
        <taxon>Bacillati</taxon>
        <taxon>Actinomycetota</taxon>
        <taxon>Actinomycetes</taxon>
        <taxon>Propionibacteriales</taxon>
        <taxon>Nocardioidaceae</taxon>
        <taxon>Nocardioides</taxon>
    </lineage>
</organism>
<feature type="domain" description="Enoyl reductase (ER)" evidence="7">
    <location>
        <begin position="12"/>
        <end position="365"/>
    </location>
</feature>
<dbReference type="Proteomes" id="UP001501612">
    <property type="component" value="Unassembled WGS sequence"/>
</dbReference>
<gene>
    <name evidence="8" type="ORF">GCM10009737_14920</name>
</gene>
<dbReference type="SUPFAM" id="SSF50129">
    <property type="entry name" value="GroES-like"/>
    <property type="match status" value="1"/>
</dbReference>
<name>A0ABP5AKH9_9ACTN</name>
<comment type="similarity">
    <text evidence="2 6">Belongs to the zinc-containing alcohol dehydrogenase family.</text>
</comment>
<dbReference type="SUPFAM" id="SSF51735">
    <property type="entry name" value="NAD(P)-binding Rossmann-fold domains"/>
    <property type="match status" value="1"/>
</dbReference>
<comment type="cofactor">
    <cofactor evidence="1 6">
        <name>Zn(2+)</name>
        <dbReference type="ChEBI" id="CHEBI:29105"/>
    </cofactor>
</comment>
<evidence type="ECO:0000313" key="9">
    <source>
        <dbReference type="Proteomes" id="UP001501612"/>
    </source>
</evidence>
<accession>A0ABP5AKH9</accession>
<proteinExistence type="inferred from homology"/>
<dbReference type="SMART" id="SM00829">
    <property type="entry name" value="PKS_ER"/>
    <property type="match status" value="1"/>
</dbReference>
<dbReference type="InterPro" id="IPR036291">
    <property type="entry name" value="NAD(P)-bd_dom_sf"/>
</dbReference>
<evidence type="ECO:0000256" key="2">
    <source>
        <dbReference type="ARBA" id="ARBA00008072"/>
    </source>
</evidence>
<dbReference type="Gene3D" id="3.90.180.10">
    <property type="entry name" value="Medium-chain alcohol dehydrogenases, catalytic domain"/>
    <property type="match status" value="1"/>
</dbReference>
<dbReference type="InterPro" id="IPR013154">
    <property type="entry name" value="ADH-like_N"/>
</dbReference>
<evidence type="ECO:0000256" key="5">
    <source>
        <dbReference type="ARBA" id="ARBA00023002"/>
    </source>
</evidence>